<evidence type="ECO:0000313" key="2">
    <source>
        <dbReference type="Proteomes" id="UP001159363"/>
    </source>
</evidence>
<proteinExistence type="predicted"/>
<evidence type="ECO:0000313" key="1">
    <source>
        <dbReference type="EMBL" id="KAJ8881545.1"/>
    </source>
</evidence>
<dbReference type="Proteomes" id="UP001159363">
    <property type="component" value="Chromosome 5"/>
</dbReference>
<comment type="caution">
    <text evidence="1">The sequence shown here is derived from an EMBL/GenBank/DDBJ whole genome shotgun (WGS) entry which is preliminary data.</text>
</comment>
<sequence>MHVITLLKKEIPDVTADEVHNDGIQDYQVEEAPSELLWDAQDKLPQSIQGNEPEPKMQAIDAYLAAPHLARHCNPHDWWRKKPTPLSCHC</sequence>
<reference evidence="1 2" key="1">
    <citation type="submission" date="2023-02" db="EMBL/GenBank/DDBJ databases">
        <title>LHISI_Scaffold_Assembly.</title>
        <authorList>
            <person name="Stuart O.P."/>
            <person name="Cleave R."/>
            <person name="Magrath M.J.L."/>
            <person name="Mikheyev A.S."/>
        </authorList>
    </citation>
    <scope>NUCLEOTIDE SEQUENCE [LARGE SCALE GENOMIC DNA]</scope>
    <source>
        <strain evidence="1">Daus_M_001</strain>
        <tissue evidence="1">Leg muscle</tissue>
    </source>
</reference>
<name>A0ABQ9HBB6_9NEOP</name>
<gene>
    <name evidence="1" type="ORF">PR048_018027</name>
</gene>
<keyword evidence="2" id="KW-1185">Reference proteome</keyword>
<organism evidence="1 2">
    <name type="scientific">Dryococelus australis</name>
    <dbReference type="NCBI Taxonomy" id="614101"/>
    <lineage>
        <taxon>Eukaryota</taxon>
        <taxon>Metazoa</taxon>
        <taxon>Ecdysozoa</taxon>
        <taxon>Arthropoda</taxon>
        <taxon>Hexapoda</taxon>
        <taxon>Insecta</taxon>
        <taxon>Pterygota</taxon>
        <taxon>Neoptera</taxon>
        <taxon>Polyneoptera</taxon>
        <taxon>Phasmatodea</taxon>
        <taxon>Verophasmatodea</taxon>
        <taxon>Anareolatae</taxon>
        <taxon>Phasmatidae</taxon>
        <taxon>Eurycanthinae</taxon>
        <taxon>Dryococelus</taxon>
    </lineage>
</organism>
<accession>A0ABQ9HBB6</accession>
<dbReference type="EMBL" id="JARBHB010000006">
    <property type="protein sequence ID" value="KAJ8881545.1"/>
    <property type="molecule type" value="Genomic_DNA"/>
</dbReference>
<protein>
    <submittedName>
        <fullName evidence="1">Uncharacterized protein</fullName>
    </submittedName>
</protein>